<evidence type="ECO:0000256" key="2">
    <source>
        <dbReference type="SAM" id="MobiDB-lite"/>
    </source>
</evidence>
<dbReference type="InterPro" id="IPR036249">
    <property type="entry name" value="Thioredoxin-like_sf"/>
</dbReference>
<dbReference type="RefSeq" id="WP_272418130.1">
    <property type="nucleotide sequence ID" value="NZ_JAGTJJ010000001.1"/>
</dbReference>
<dbReference type="PROSITE" id="PS51352">
    <property type="entry name" value="THIOREDOXIN_2"/>
    <property type="match status" value="1"/>
</dbReference>
<feature type="domain" description="Thioredoxin" evidence="4">
    <location>
        <begin position="67"/>
        <end position="214"/>
    </location>
</feature>
<keyword evidence="1" id="KW-0732">Signal</keyword>
<accession>A0A9X3WWF2</accession>
<keyword evidence="3" id="KW-1133">Transmembrane helix</keyword>
<feature type="transmembrane region" description="Helical" evidence="3">
    <location>
        <begin position="21"/>
        <end position="46"/>
    </location>
</feature>
<dbReference type="SUPFAM" id="SSF52833">
    <property type="entry name" value="Thioredoxin-like"/>
    <property type="match status" value="1"/>
</dbReference>
<proteinExistence type="predicted"/>
<sequence length="220" mass="23615">MTKDQGKRGERGRKKGKEAPAKGSWGSLAAAIGAVAMLGALLYGSFKAEDSTASVSPEPVPAATTAPPAVTTAPAPRPPPPPGKSANGENWNDAQIAWQSYEAGMARAKAENKPVCLVFYTAWCPHCRNYANVFQDPRIVTRAKDFVMIRVNPDDESAIGDRYAPDGSYVPRTFFLAPDGALMADVHAPRPKFQHFYDENDPGSLLGGMDAALRKLARPM</sequence>
<feature type="region of interest" description="Disordered" evidence="2">
    <location>
        <begin position="1"/>
        <end position="23"/>
    </location>
</feature>
<dbReference type="AlphaFoldDB" id="A0A9X3WWF2"/>
<reference evidence="5 6" key="1">
    <citation type="submission" date="2021-04" db="EMBL/GenBank/DDBJ databases">
        <title>Genome analysis of Polyangium sp.</title>
        <authorList>
            <person name="Li Y."/>
            <person name="Wang J."/>
        </authorList>
    </citation>
    <scope>NUCLEOTIDE SEQUENCE [LARGE SCALE GENOMIC DNA]</scope>
    <source>
        <strain evidence="5 6">SDU14</strain>
    </source>
</reference>
<dbReference type="InterPro" id="IPR051099">
    <property type="entry name" value="AGR/TXD"/>
</dbReference>
<dbReference type="Gene3D" id="3.40.30.10">
    <property type="entry name" value="Glutaredoxin"/>
    <property type="match status" value="1"/>
</dbReference>
<protein>
    <submittedName>
        <fullName evidence="5">Thioredoxin family protein</fullName>
    </submittedName>
</protein>
<dbReference type="EMBL" id="JAGTJJ010000001">
    <property type="protein sequence ID" value="MDC3979452.1"/>
    <property type="molecule type" value="Genomic_DNA"/>
</dbReference>
<evidence type="ECO:0000313" key="5">
    <source>
        <dbReference type="EMBL" id="MDC3979452.1"/>
    </source>
</evidence>
<feature type="region of interest" description="Disordered" evidence="2">
    <location>
        <begin position="51"/>
        <end position="90"/>
    </location>
</feature>
<feature type="compositionally biased region" description="Low complexity" evidence="2">
    <location>
        <begin position="61"/>
        <end position="74"/>
    </location>
</feature>
<gene>
    <name evidence="5" type="ORF">KEG57_03005</name>
</gene>
<comment type="caution">
    <text evidence="5">The sequence shown here is derived from an EMBL/GenBank/DDBJ whole genome shotgun (WGS) entry which is preliminary data.</text>
</comment>
<dbReference type="PANTHER" id="PTHR15337:SF11">
    <property type="entry name" value="THIOREDOXIN DOMAIN-CONTAINING PROTEIN"/>
    <property type="match status" value="1"/>
</dbReference>
<evidence type="ECO:0000259" key="4">
    <source>
        <dbReference type="PROSITE" id="PS51352"/>
    </source>
</evidence>
<organism evidence="5 6">
    <name type="scientific">Polyangium jinanense</name>
    <dbReference type="NCBI Taxonomy" id="2829994"/>
    <lineage>
        <taxon>Bacteria</taxon>
        <taxon>Pseudomonadati</taxon>
        <taxon>Myxococcota</taxon>
        <taxon>Polyangia</taxon>
        <taxon>Polyangiales</taxon>
        <taxon>Polyangiaceae</taxon>
        <taxon>Polyangium</taxon>
    </lineage>
</organism>
<keyword evidence="6" id="KW-1185">Reference proteome</keyword>
<evidence type="ECO:0000313" key="6">
    <source>
        <dbReference type="Proteomes" id="UP001151081"/>
    </source>
</evidence>
<dbReference type="Pfam" id="PF13899">
    <property type="entry name" value="Thioredoxin_7"/>
    <property type="match status" value="1"/>
</dbReference>
<name>A0A9X3WWF2_9BACT</name>
<evidence type="ECO:0000256" key="1">
    <source>
        <dbReference type="ARBA" id="ARBA00022729"/>
    </source>
</evidence>
<keyword evidence="3" id="KW-0472">Membrane</keyword>
<dbReference type="PANTHER" id="PTHR15337">
    <property type="entry name" value="ANTERIOR GRADIENT PROTEIN-RELATED"/>
    <property type="match status" value="1"/>
</dbReference>
<dbReference type="Proteomes" id="UP001151081">
    <property type="component" value="Unassembled WGS sequence"/>
</dbReference>
<keyword evidence="3" id="KW-0812">Transmembrane</keyword>
<dbReference type="InterPro" id="IPR013766">
    <property type="entry name" value="Thioredoxin_domain"/>
</dbReference>
<evidence type="ECO:0000256" key="3">
    <source>
        <dbReference type="SAM" id="Phobius"/>
    </source>
</evidence>